<dbReference type="Proteomes" id="UP000790347">
    <property type="component" value="Unassembled WGS sequence"/>
</dbReference>
<accession>A0A922HVC7</accession>
<evidence type="ECO:0000313" key="2">
    <source>
        <dbReference type="EMBL" id="KAH9511652.1"/>
    </source>
</evidence>
<dbReference type="AlphaFoldDB" id="A0A922HVC7"/>
<evidence type="ECO:0000313" key="3">
    <source>
        <dbReference type="Proteomes" id="UP000790347"/>
    </source>
</evidence>
<organism evidence="2 3">
    <name type="scientific">Dermatophagoides farinae</name>
    <name type="common">American house dust mite</name>
    <dbReference type="NCBI Taxonomy" id="6954"/>
    <lineage>
        <taxon>Eukaryota</taxon>
        <taxon>Metazoa</taxon>
        <taxon>Ecdysozoa</taxon>
        <taxon>Arthropoda</taxon>
        <taxon>Chelicerata</taxon>
        <taxon>Arachnida</taxon>
        <taxon>Acari</taxon>
        <taxon>Acariformes</taxon>
        <taxon>Sarcoptiformes</taxon>
        <taxon>Astigmata</taxon>
        <taxon>Psoroptidia</taxon>
        <taxon>Analgoidea</taxon>
        <taxon>Pyroglyphidae</taxon>
        <taxon>Dermatophagoidinae</taxon>
        <taxon>Dermatophagoides</taxon>
    </lineage>
</organism>
<evidence type="ECO:0000256" key="1">
    <source>
        <dbReference type="SAM" id="MobiDB-lite"/>
    </source>
</evidence>
<keyword evidence="3" id="KW-1185">Reference proteome</keyword>
<reference evidence="2" key="2">
    <citation type="journal article" date="2022" name="Res Sq">
        <title>Comparative Genomics Reveals Insights into the Divergent Evolution of Astigmatic Mites and Household Pest Adaptations.</title>
        <authorList>
            <person name="Xiong Q."/>
            <person name="Wan A.T.-Y."/>
            <person name="Liu X.-Y."/>
            <person name="Fung C.S.-H."/>
            <person name="Xiao X."/>
            <person name="Malainual N."/>
            <person name="Hou J."/>
            <person name="Wang L."/>
            <person name="Wang M."/>
            <person name="Yang K."/>
            <person name="Cui Y."/>
            <person name="Leung E."/>
            <person name="Nong W."/>
            <person name="Shin S.-K."/>
            <person name="Au S."/>
            <person name="Jeong K.Y."/>
            <person name="Chew F.T."/>
            <person name="Hui J."/>
            <person name="Leung T.F."/>
            <person name="Tungtrongchitr A."/>
            <person name="Zhong N."/>
            <person name="Liu Z."/>
            <person name="Tsui S."/>
        </authorList>
    </citation>
    <scope>NUCLEOTIDE SEQUENCE</scope>
    <source>
        <strain evidence="2">Derf</strain>
        <tissue evidence="2">Whole organism</tissue>
    </source>
</reference>
<proteinExistence type="predicted"/>
<sequence length="319" mass="36635">MCWFVNKNDIIIMANPSNEMAVYPPFSNGIIITLDDNDNDNESVIFTENFNDGTVFWGVITDEEESIMNYADSNDSDADQSVILIKNDDDDDGDNNELEMKTNHESTTMLQIDQHNSSASTSVVDIEIKSSSSSIVEKQPIQKSATTTTTTTLTKFDSIISDRSNEENHPQQQENIENEFNEEEKDQLECDLQIYCPRPSLSTRKNCRNSFNYLKRKHCLNLLINNRRNSIANKQQQQQQQQQQTNKIDQSTPNNNGNGNGQMTRKYILTGCQRKHIQYQNRRRSIKFGSKRPMKRVPPTPKWAIANLISSTPIMRMHE</sequence>
<gene>
    <name evidence="2" type="ORF">DERF_010101</name>
</gene>
<protein>
    <submittedName>
        <fullName evidence="2">Uncharacterized protein</fullName>
    </submittedName>
</protein>
<feature type="region of interest" description="Disordered" evidence="1">
    <location>
        <begin position="232"/>
        <end position="264"/>
    </location>
</feature>
<feature type="compositionally biased region" description="Polar residues" evidence="1">
    <location>
        <begin position="245"/>
        <end position="263"/>
    </location>
</feature>
<dbReference type="EMBL" id="ASGP02000004">
    <property type="protein sequence ID" value="KAH9511652.1"/>
    <property type="molecule type" value="Genomic_DNA"/>
</dbReference>
<feature type="compositionally biased region" description="Low complexity" evidence="1">
    <location>
        <begin position="232"/>
        <end position="244"/>
    </location>
</feature>
<name>A0A922HVC7_DERFA</name>
<comment type="caution">
    <text evidence="2">The sequence shown here is derived from an EMBL/GenBank/DDBJ whole genome shotgun (WGS) entry which is preliminary data.</text>
</comment>
<reference evidence="2" key="1">
    <citation type="submission" date="2013-05" db="EMBL/GenBank/DDBJ databases">
        <authorList>
            <person name="Yim A.K.Y."/>
            <person name="Chan T.F."/>
            <person name="Ji K.M."/>
            <person name="Liu X.Y."/>
            <person name="Zhou J.W."/>
            <person name="Li R.Q."/>
            <person name="Yang K.Y."/>
            <person name="Li J."/>
            <person name="Li M."/>
            <person name="Law P.T.W."/>
            <person name="Wu Y.L."/>
            <person name="Cai Z.L."/>
            <person name="Qin H."/>
            <person name="Bao Y."/>
            <person name="Leung R.K.K."/>
            <person name="Ng P.K.S."/>
            <person name="Zou J."/>
            <person name="Zhong X.J."/>
            <person name="Ran P.X."/>
            <person name="Zhong N.S."/>
            <person name="Liu Z.G."/>
            <person name="Tsui S.K.W."/>
        </authorList>
    </citation>
    <scope>NUCLEOTIDE SEQUENCE</scope>
    <source>
        <strain evidence="2">Derf</strain>
        <tissue evidence="2">Whole organism</tissue>
    </source>
</reference>